<evidence type="ECO:0000313" key="15">
    <source>
        <dbReference type="EMBL" id="GGA46024.1"/>
    </source>
</evidence>
<reference evidence="15 16" key="1">
    <citation type="journal article" date="2014" name="Int. J. Syst. Evol. Microbiol.">
        <title>Complete genome sequence of Corynebacterium casei LMG S-19264T (=DSM 44701T), isolated from a smear-ripened cheese.</title>
        <authorList>
            <consortium name="US DOE Joint Genome Institute (JGI-PGF)"/>
            <person name="Walter F."/>
            <person name="Albersmeier A."/>
            <person name="Kalinowski J."/>
            <person name="Ruckert C."/>
        </authorList>
    </citation>
    <scope>NUCLEOTIDE SEQUENCE [LARGE SCALE GENOMIC DNA]</scope>
    <source>
        <strain evidence="15 16">CGMCC 1.15896</strain>
    </source>
</reference>
<evidence type="ECO:0000256" key="14">
    <source>
        <dbReference type="SAM" id="Phobius"/>
    </source>
</evidence>
<organism evidence="15 16">
    <name type="scientific">Pelagibacterium lentulum</name>
    <dbReference type="NCBI Taxonomy" id="2029865"/>
    <lineage>
        <taxon>Bacteria</taxon>
        <taxon>Pseudomonadati</taxon>
        <taxon>Pseudomonadota</taxon>
        <taxon>Alphaproteobacteria</taxon>
        <taxon>Hyphomicrobiales</taxon>
        <taxon>Devosiaceae</taxon>
        <taxon>Pelagibacterium</taxon>
    </lineage>
</organism>
<evidence type="ECO:0000256" key="13">
    <source>
        <dbReference type="ARBA" id="ARBA00023201"/>
    </source>
</evidence>
<feature type="transmembrane region" description="Helical" evidence="14">
    <location>
        <begin position="170"/>
        <end position="194"/>
    </location>
</feature>
<dbReference type="PANTHER" id="PTHR30586:SF1">
    <property type="entry name" value="NA(+)-TRANSLOCATING NADH-QUINONE REDUCTASE SUBUNIT D"/>
    <property type="match status" value="1"/>
</dbReference>
<dbReference type="NCBIfam" id="NF006777">
    <property type="entry name" value="PRK09292.1"/>
    <property type="match status" value="1"/>
</dbReference>
<evidence type="ECO:0000256" key="6">
    <source>
        <dbReference type="ARBA" id="ARBA00022967"/>
    </source>
</evidence>
<evidence type="ECO:0000256" key="3">
    <source>
        <dbReference type="ARBA" id="ARBA00022475"/>
    </source>
</evidence>
<dbReference type="NCBIfam" id="NF009070">
    <property type="entry name" value="PRK12405.1"/>
    <property type="match status" value="1"/>
</dbReference>
<dbReference type="PIRSF" id="PIRSF006102">
    <property type="entry name" value="NQR_DE"/>
    <property type="match status" value="1"/>
</dbReference>
<comment type="caution">
    <text evidence="15">The sequence shown here is derived from an EMBL/GenBank/DDBJ whole genome shotgun (WGS) entry which is preliminary data.</text>
</comment>
<dbReference type="InterPro" id="IPR003667">
    <property type="entry name" value="NqrDE/RnfAE"/>
</dbReference>
<evidence type="ECO:0000256" key="1">
    <source>
        <dbReference type="ARBA" id="ARBA00004127"/>
    </source>
</evidence>
<evidence type="ECO:0000256" key="10">
    <source>
        <dbReference type="ARBA" id="ARBA00023065"/>
    </source>
</evidence>
<keyword evidence="7 14" id="KW-1133">Transmembrane helix</keyword>
<evidence type="ECO:0000313" key="16">
    <source>
        <dbReference type="Proteomes" id="UP000596977"/>
    </source>
</evidence>
<evidence type="ECO:0000256" key="2">
    <source>
        <dbReference type="ARBA" id="ARBA00022448"/>
    </source>
</evidence>
<feature type="transmembrane region" description="Helical" evidence="14">
    <location>
        <begin position="135"/>
        <end position="158"/>
    </location>
</feature>
<dbReference type="Pfam" id="PF02508">
    <property type="entry name" value="Rnf-Nqr"/>
    <property type="match status" value="1"/>
</dbReference>
<evidence type="ECO:0000256" key="9">
    <source>
        <dbReference type="ARBA" id="ARBA00023053"/>
    </source>
</evidence>
<comment type="subcellular location">
    <subcellularLocation>
        <location evidence="1">Endomembrane system</location>
        <topology evidence="1">Multi-pass membrane protein</topology>
    </subcellularLocation>
</comment>
<name>A0A916RA03_9HYPH</name>
<keyword evidence="2" id="KW-0813">Transport</keyword>
<dbReference type="RefSeq" id="WP_127074019.1">
    <property type="nucleotide sequence ID" value="NZ_BMKB01000002.1"/>
</dbReference>
<keyword evidence="12 14" id="KW-0472">Membrane</keyword>
<keyword evidence="4" id="KW-0997">Cell inner membrane</keyword>
<keyword evidence="9" id="KW-0915">Sodium</keyword>
<keyword evidence="5 14" id="KW-0812">Transmembrane</keyword>
<dbReference type="GO" id="GO:0012505">
    <property type="term" value="C:endomembrane system"/>
    <property type="evidence" value="ECO:0007669"/>
    <property type="project" value="UniProtKB-SubCell"/>
</dbReference>
<keyword evidence="13" id="KW-0739">Sodium transport</keyword>
<dbReference type="NCBIfam" id="TIGR01939">
    <property type="entry name" value="nqrD"/>
    <property type="match status" value="1"/>
</dbReference>
<dbReference type="GO" id="GO:0005886">
    <property type="term" value="C:plasma membrane"/>
    <property type="evidence" value="ECO:0007669"/>
    <property type="project" value="TreeGrafter"/>
</dbReference>
<dbReference type="InterPro" id="IPR011292">
    <property type="entry name" value="NqrD"/>
</dbReference>
<dbReference type="AlphaFoldDB" id="A0A916RA03"/>
<keyword evidence="6" id="KW-1278">Translocase</keyword>
<feature type="transmembrane region" description="Helical" evidence="14">
    <location>
        <begin position="97"/>
        <end position="114"/>
    </location>
</feature>
<evidence type="ECO:0000256" key="5">
    <source>
        <dbReference type="ARBA" id="ARBA00022692"/>
    </source>
</evidence>
<feature type="transmembrane region" description="Helical" evidence="14">
    <location>
        <begin position="39"/>
        <end position="58"/>
    </location>
</feature>
<gene>
    <name evidence="15" type="primary">nqrD</name>
    <name evidence="15" type="ORF">GCM10011499_14710</name>
</gene>
<evidence type="ECO:0000256" key="11">
    <source>
        <dbReference type="ARBA" id="ARBA00023075"/>
    </source>
</evidence>
<keyword evidence="3" id="KW-1003">Cell membrane</keyword>
<dbReference type="EMBL" id="BMKB01000002">
    <property type="protein sequence ID" value="GGA46024.1"/>
    <property type="molecule type" value="Genomic_DNA"/>
</dbReference>
<evidence type="ECO:0000256" key="8">
    <source>
        <dbReference type="ARBA" id="ARBA00023027"/>
    </source>
</evidence>
<dbReference type="Proteomes" id="UP000596977">
    <property type="component" value="Unassembled WGS sequence"/>
</dbReference>
<keyword evidence="10" id="KW-0406">Ion transport</keyword>
<feature type="transmembrane region" description="Helical" evidence="14">
    <location>
        <begin position="70"/>
        <end position="91"/>
    </location>
</feature>
<evidence type="ECO:0000256" key="4">
    <source>
        <dbReference type="ARBA" id="ARBA00022519"/>
    </source>
</evidence>
<dbReference type="GO" id="GO:0006814">
    <property type="term" value="P:sodium ion transport"/>
    <property type="evidence" value="ECO:0007669"/>
    <property type="project" value="UniProtKB-KW"/>
</dbReference>
<dbReference type="GO" id="GO:0016655">
    <property type="term" value="F:oxidoreductase activity, acting on NAD(P)H, quinone or similar compound as acceptor"/>
    <property type="evidence" value="ECO:0007669"/>
    <property type="project" value="InterPro"/>
</dbReference>
<keyword evidence="16" id="KW-1185">Reference proteome</keyword>
<dbReference type="PANTHER" id="PTHR30586">
    <property type="entry name" value="ELECTRON TRANSPORT COMPLEX PROTEIN RNFE"/>
    <property type="match status" value="1"/>
</dbReference>
<proteinExistence type="predicted"/>
<evidence type="ECO:0000256" key="12">
    <source>
        <dbReference type="ARBA" id="ARBA00023136"/>
    </source>
</evidence>
<accession>A0A916RA03</accession>
<sequence>MKAMRTLYGPIIDNNPVTLQILGICSALAVTTSLATATIMSVALTAVLLAGSVVISLIRRHIPNSIRLIVQITIIASLVIVTDQIIQAYVFEMSQRLSIFVGLIVTNCLVLGRAEAFAMHNPPGSSALDALGNGLGYSLILLIVGFLRELFGAGTLYGHTVFVTVHDGGWFVPLHLMLLAPSAFFILGLLIWIIRAVRPAQVELAEFEIATEKEGAAR</sequence>
<keyword evidence="8" id="KW-0520">NAD</keyword>
<evidence type="ECO:0000256" key="7">
    <source>
        <dbReference type="ARBA" id="ARBA00022989"/>
    </source>
</evidence>
<keyword evidence="11" id="KW-0830">Ubiquinone</keyword>
<dbReference type="OrthoDB" id="9782945at2"/>
<protein>
    <submittedName>
        <fullName evidence="15">Na(+)-translocating NADH-quinone reductase subunit D</fullName>
    </submittedName>
</protein>